<dbReference type="Proteomes" id="UP000054047">
    <property type="component" value="Unassembled WGS sequence"/>
</dbReference>
<sequence>VLTEKNFNKTVFAEDAKSVVFFNDVEEDDPELDQYECFMQLSAQIMTKRGYNFFTVNTTKEQKLRKQEGAVSAAFWFFSQDLRYLPSRVTS</sequence>
<reference evidence="1 2" key="1">
    <citation type="submission" date="2013-12" db="EMBL/GenBank/DDBJ databases">
        <title>Draft genome of the parsitic nematode Ancylostoma duodenale.</title>
        <authorList>
            <person name="Mitreva M."/>
        </authorList>
    </citation>
    <scope>NUCLEOTIDE SEQUENCE [LARGE SCALE GENOMIC DNA]</scope>
    <source>
        <strain evidence="1 2">Zhejiang</strain>
    </source>
</reference>
<organism evidence="1 2">
    <name type="scientific">Ancylostoma duodenale</name>
    <dbReference type="NCBI Taxonomy" id="51022"/>
    <lineage>
        <taxon>Eukaryota</taxon>
        <taxon>Metazoa</taxon>
        <taxon>Ecdysozoa</taxon>
        <taxon>Nematoda</taxon>
        <taxon>Chromadorea</taxon>
        <taxon>Rhabditida</taxon>
        <taxon>Rhabditina</taxon>
        <taxon>Rhabditomorpha</taxon>
        <taxon>Strongyloidea</taxon>
        <taxon>Ancylostomatidae</taxon>
        <taxon>Ancylostomatinae</taxon>
        <taxon>Ancylostoma</taxon>
    </lineage>
</organism>
<dbReference type="EMBL" id="KN781365">
    <property type="protein sequence ID" value="KIH43968.1"/>
    <property type="molecule type" value="Genomic_DNA"/>
</dbReference>
<evidence type="ECO:0000313" key="2">
    <source>
        <dbReference type="Proteomes" id="UP000054047"/>
    </source>
</evidence>
<name>A0A0C2BJM5_9BILA</name>
<accession>A0A0C2BJM5</accession>
<protein>
    <submittedName>
        <fullName evidence="1">Uncharacterized protein</fullName>
    </submittedName>
</protein>
<feature type="non-terminal residue" evidence="1">
    <location>
        <position position="1"/>
    </location>
</feature>
<gene>
    <name evidence="1" type="ORF">ANCDUO_26019</name>
</gene>
<proteinExistence type="predicted"/>
<dbReference type="AlphaFoldDB" id="A0A0C2BJM5"/>
<evidence type="ECO:0000313" key="1">
    <source>
        <dbReference type="EMBL" id="KIH43968.1"/>
    </source>
</evidence>
<keyword evidence="2" id="KW-1185">Reference proteome</keyword>
<dbReference type="Gene3D" id="3.40.30.10">
    <property type="entry name" value="Glutaredoxin"/>
    <property type="match status" value="1"/>
</dbReference>